<dbReference type="STRING" id="655863.F0XC59"/>
<feature type="compositionally biased region" description="Acidic residues" evidence="1">
    <location>
        <begin position="118"/>
        <end position="127"/>
    </location>
</feature>
<evidence type="ECO:0000313" key="3">
    <source>
        <dbReference type="Proteomes" id="UP000007796"/>
    </source>
</evidence>
<name>F0XC59_GROCL</name>
<reference evidence="2 3" key="1">
    <citation type="journal article" date="2011" name="Proc. Natl. Acad. Sci. U.S.A.">
        <title>Genome and transcriptome analyses of the mountain pine beetle-fungal symbiont Grosmannia clavigera, a lodgepole pine pathogen.</title>
        <authorList>
            <person name="DiGuistini S."/>
            <person name="Wang Y."/>
            <person name="Liao N.Y."/>
            <person name="Taylor G."/>
            <person name="Tanguay P."/>
            <person name="Feau N."/>
            <person name="Henrissat B."/>
            <person name="Chan S.K."/>
            <person name="Hesse-Orce U."/>
            <person name="Alamouti S.M."/>
            <person name="Tsui C.K.M."/>
            <person name="Docking R.T."/>
            <person name="Levasseur A."/>
            <person name="Haridas S."/>
            <person name="Robertson G."/>
            <person name="Birol I."/>
            <person name="Holt R.A."/>
            <person name="Marra M.A."/>
            <person name="Hamelin R.C."/>
            <person name="Hirst M."/>
            <person name="Jones S.J.M."/>
            <person name="Bohlmann J."/>
            <person name="Breuil C."/>
        </authorList>
    </citation>
    <scope>NUCLEOTIDE SEQUENCE [LARGE SCALE GENOMIC DNA]</scope>
    <source>
        <strain evidence="3">kw1407 / UAMH 11150</strain>
    </source>
</reference>
<proteinExistence type="predicted"/>
<dbReference type="AlphaFoldDB" id="F0XC59"/>
<evidence type="ECO:0000256" key="1">
    <source>
        <dbReference type="SAM" id="MobiDB-lite"/>
    </source>
</evidence>
<dbReference type="eggNOG" id="ENOG502RJSH">
    <property type="taxonomic scope" value="Eukaryota"/>
</dbReference>
<dbReference type="GeneID" id="25974288"/>
<protein>
    <submittedName>
        <fullName evidence="2">Uncharacterized protein</fullName>
    </submittedName>
</protein>
<dbReference type="Proteomes" id="UP000007796">
    <property type="component" value="Unassembled WGS sequence"/>
</dbReference>
<dbReference type="HOGENOM" id="CLU_548656_0_0_1"/>
<accession>F0XC59</accession>
<dbReference type="InParanoid" id="F0XC59"/>
<gene>
    <name evidence="2" type="ORF">CMQ_1412</name>
</gene>
<sequence>MCCFPCWPFADVYLEDDPMQPYRSHRKSSMFQYVWNGQQWVLKQADNSLVHETMSSSTLSSPSARNFKPSGRRVSFNVGNAANLSLSSKGRRHNHHSFSCPSPFLQPNLDRRARVEDTTDIDDDSDSSELRRRAGVNTKAKTRPKNVHGGPPLATTTATAAALGGPGGVANPCVNGVAGLHAVHTNINPALGVNPVFTHVNPAFPGYGQMPYGIPGQASFMATANTGHFPYTVATTLAAGTDPSSTGVTFVPAVPDATNGPMVHTYIPRNDMPVVGQGPGGVGIVYVQAPHAGYTTVSSPNSNPYCLYIQQMHSQHNWTSQPSLAPSLSSPPFAQGMPLPAYPFAAGGVATTTAPMMPYMAQQQPGMGQPAFIQQMPMAGGGFGGGLGGGPPTFMMMPGGASMPGNYGEGMGIHPEAAMGVGQTPSEVLQEQLEFAYANNLNEPQDFKPADDDKSRFYWVRELDGNWTQRSRATVDRIGCRWYVTDTGIFYAVRLPN</sequence>
<dbReference type="OrthoDB" id="5194044at2759"/>
<keyword evidence="3" id="KW-1185">Reference proteome</keyword>
<feature type="region of interest" description="Disordered" evidence="1">
    <location>
        <begin position="87"/>
        <end position="152"/>
    </location>
</feature>
<organism evidence="3">
    <name type="scientific">Grosmannia clavigera (strain kw1407 / UAMH 11150)</name>
    <name type="common">Blue stain fungus</name>
    <name type="synonym">Graphiocladiella clavigera</name>
    <dbReference type="NCBI Taxonomy" id="655863"/>
    <lineage>
        <taxon>Eukaryota</taxon>
        <taxon>Fungi</taxon>
        <taxon>Dikarya</taxon>
        <taxon>Ascomycota</taxon>
        <taxon>Pezizomycotina</taxon>
        <taxon>Sordariomycetes</taxon>
        <taxon>Sordariomycetidae</taxon>
        <taxon>Ophiostomatales</taxon>
        <taxon>Ophiostomataceae</taxon>
        <taxon>Leptographium</taxon>
    </lineage>
</organism>
<dbReference type="EMBL" id="GL629765">
    <property type="protein sequence ID" value="EFX04484.1"/>
    <property type="molecule type" value="Genomic_DNA"/>
</dbReference>
<evidence type="ECO:0000313" key="2">
    <source>
        <dbReference type="EMBL" id="EFX04484.1"/>
    </source>
</evidence>
<dbReference type="RefSeq" id="XP_014173966.1">
    <property type="nucleotide sequence ID" value="XM_014318491.1"/>
</dbReference>